<feature type="disulfide bond" evidence="9">
    <location>
        <begin position="341"/>
        <end position="345"/>
    </location>
</feature>
<keyword evidence="6 8" id="KW-0862">Zinc</keyword>
<dbReference type="GO" id="GO:0004177">
    <property type="term" value="F:aminopeptidase activity"/>
    <property type="evidence" value="ECO:0007669"/>
    <property type="project" value="UniProtKB-KW"/>
</dbReference>
<dbReference type="EC" id="3.4.11.10" evidence="14"/>
<reference evidence="14 15" key="1">
    <citation type="submission" date="2017-05" db="EMBL/GenBank/DDBJ databases">
        <authorList>
            <person name="Song R."/>
            <person name="Chenine A.L."/>
            <person name="Ruprecht R.M."/>
        </authorList>
    </citation>
    <scope>NUCLEOTIDE SEQUENCE [LARGE SCALE GENOMIC DNA]</scope>
    <source>
        <strain evidence="14 15">CECT 7927</strain>
    </source>
</reference>
<dbReference type="InterPro" id="IPR007484">
    <property type="entry name" value="Peptidase_M28"/>
</dbReference>
<feature type="domain" description="Peptidase C-terminal archaeal/bacterial" evidence="11">
    <location>
        <begin position="433"/>
        <end position="501"/>
    </location>
</feature>
<dbReference type="PANTHER" id="PTHR12147">
    <property type="entry name" value="METALLOPEPTIDASE M28 FAMILY MEMBER"/>
    <property type="match status" value="1"/>
</dbReference>
<dbReference type="Pfam" id="PF04389">
    <property type="entry name" value="Peptidase_M28"/>
    <property type="match status" value="1"/>
</dbReference>
<organism evidence="14 15">
    <name type="scientific">Vibrio mangrovi</name>
    <dbReference type="NCBI Taxonomy" id="474394"/>
    <lineage>
        <taxon>Bacteria</taxon>
        <taxon>Pseudomonadati</taxon>
        <taxon>Pseudomonadota</taxon>
        <taxon>Gammaproteobacteria</taxon>
        <taxon>Vibrionales</taxon>
        <taxon>Vibrionaceae</taxon>
        <taxon>Vibrio</taxon>
    </lineage>
</organism>
<evidence type="ECO:0000256" key="8">
    <source>
        <dbReference type="PIRSR" id="PIRSR036685-1"/>
    </source>
</evidence>
<dbReference type="InterPro" id="IPR045175">
    <property type="entry name" value="M28_fam"/>
</dbReference>
<feature type="binding site" evidence="8">
    <location>
        <position position="215"/>
    </location>
    <ligand>
        <name>Zn(2+)</name>
        <dbReference type="ChEBI" id="CHEBI:29105"/>
        <label>1</label>
    </ligand>
</feature>
<evidence type="ECO:0000313" key="15">
    <source>
        <dbReference type="Proteomes" id="UP000196125"/>
    </source>
</evidence>
<evidence type="ECO:0000256" key="2">
    <source>
        <dbReference type="ARBA" id="ARBA00022670"/>
    </source>
</evidence>
<evidence type="ECO:0000313" key="14">
    <source>
        <dbReference type="EMBL" id="SMS02849.1"/>
    </source>
</evidence>
<keyword evidence="3 8" id="KW-0479">Metal-binding</keyword>
<dbReference type="Gene3D" id="3.40.630.10">
    <property type="entry name" value="Zn peptidases"/>
    <property type="match status" value="1"/>
</dbReference>
<dbReference type="SUPFAM" id="SSF89260">
    <property type="entry name" value="Collagen-binding domain"/>
    <property type="match status" value="1"/>
</dbReference>
<dbReference type="GO" id="GO:0046872">
    <property type="term" value="F:metal ion binding"/>
    <property type="evidence" value="ECO:0007669"/>
    <property type="project" value="UniProtKB-KW"/>
</dbReference>
<keyword evidence="4 10" id="KW-0732">Signal</keyword>
<evidence type="ECO:0000256" key="1">
    <source>
        <dbReference type="ARBA" id="ARBA00022438"/>
    </source>
</evidence>
<evidence type="ECO:0000256" key="3">
    <source>
        <dbReference type="ARBA" id="ARBA00022723"/>
    </source>
</evidence>
<dbReference type="GO" id="GO:0006508">
    <property type="term" value="P:proteolysis"/>
    <property type="evidence" value="ECO:0007669"/>
    <property type="project" value="UniProtKB-KW"/>
</dbReference>
<dbReference type="Proteomes" id="UP000196125">
    <property type="component" value="Unassembled WGS sequence"/>
</dbReference>
<proteinExistence type="predicted"/>
<evidence type="ECO:0000256" key="10">
    <source>
        <dbReference type="SAM" id="SignalP"/>
    </source>
</evidence>
<evidence type="ECO:0000259" key="12">
    <source>
        <dbReference type="Pfam" id="PF04389"/>
    </source>
</evidence>
<dbReference type="OrthoDB" id="9789219at2"/>
<accession>A0A1Y6IYX5</accession>
<evidence type="ECO:0000259" key="11">
    <source>
        <dbReference type="Pfam" id="PF04151"/>
    </source>
</evidence>
<feature type="signal peptide" evidence="10">
    <location>
        <begin position="1"/>
        <end position="21"/>
    </location>
</feature>
<evidence type="ECO:0000256" key="4">
    <source>
        <dbReference type="ARBA" id="ARBA00022729"/>
    </source>
</evidence>
<reference evidence="13 16" key="2">
    <citation type="submission" date="2023-11" db="EMBL/GenBank/DDBJ databases">
        <title>Plant-associative lifestyle of Vibrio porteresiae and its evolutionary dynamics.</title>
        <authorList>
            <person name="Rameshkumar N."/>
            <person name="Kirti K."/>
        </authorList>
    </citation>
    <scope>NUCLEOTIDE SEQUENCE [LARGE SCALE GENOMIC DNA]</scope>
    <source>
        <strain evidence="13 16">MSSRF38</strain>
    </source>
</reference>
<dbReference type="PIRSF" id="PIRSF036685">
    <property type="entry name" value="BacLeuNPeptidase"/>
    <property type="match status" value="1"/>
</dbReference>
<feature type="binding site" evidence="8">
    <location>
        <position position="374"/>
    </location>
    <ligand>
        <name>Zn(2+)</name>
        <dbReference type="ChEBI" id="CHEBI:29105"/>
        <label>2</label>
        <note>catalytic</note>
    </ligand>
</feature>
<dbReference type="FunFam" id="2.60.120.380:FF:000013">
    <property type="entry name" value="Alkaline serine protease"/>
    <property type="match status" value="1"/>
</dbReference>
<evidence type="ECO:0000256" key="5">
    <source>
        <dbReference type="ARBA" id="ARBA00022801"/>
    </source>
</evidence>
<evidence type="ECO:0000313" key="16">
    <source>
        <dbReference type="Proteomes" id="UP001283366"/>
    </source>
</evidence>
<keyword evidence="9" id="KW-1015">Disulfide bond</keyword>
<dbReference type="Pfam" id="PF04151">
    <property type="entry name" value="PPC"/>
    <property type="match status" value="1"/>
</dbReference>
<comment type="cofactor">
    <cofactor evidence="8">
        <name>Zn(2+)</name>
        <dbReference type="ChEBI" id="CHEBI:29105"/>
    </cofactor>
    <text evidence="8">Binds 2 Zn(2+) ions per subunit.</text>
</comment>
<gene>
    <name evidence="13" type="ORF">SBX37_07440</name>
    <name evidence="14" type="ORF">VIM7927_04191</name>
</gene>
<dbReference type="EMBL" id="JAWRCO010000001">
    <property type="protein sequence ID" value="MDW6002689.1"/>
    <property type="molecule type" value="Genomic_DNA"/>
</dbReference>
<dbReference type="SUPFAM" id="SSF53187">
    <property type="entry name" value="Zn-dependent exopeptidases"/>
    <property type="match status" value="1"/>
</dbReference>
<dbReference type="Proteomes" id="UP001283366">
    <property type="component" value="Unassembled WGS sequence"/>
</dbReference>
<feature type="binding site" evidence="8">
    <location>
        <position position="297"/>
    </location>
    <ligand>
        <name>Zn(2+)</name>
        <dbReference type="ChEBI" id="CHEBI:29105"/>
        <label>1</label>
    </ligand>
</feature>
<sequence length="514" mass="55845">MKYTKTSLAVMLTLVSTSLFAAENVTAENAPSDNSKVWISIGADAKSTLLESVTQPIQTQSVVDNPLVWVGQVDKQDLAELSYNMHQEHNRCGGYIVHPSEQSAIAASRMPLTSSIFAGVGINQQQIVKPLLPLISADQITGTITSLSDFTNRFYTTLTGTQASNWVASEWRDLASAWSNASVQQFSHSGYQQKSVILTIRGTEKPDEIVVIGGHLDSTIGSRTNAQSIAPGADDDASGVASVTEIIRVLAENNFKPKRTVAFMAYAAEEVGLRGSQDIANQYKDDGKNVLSALQLDMTNYPGSSEDIVFMTDYTDSNLNSFLATLLDEYLPELKYGFDQCGYGCSDHASWHGAGYPASMPFESRFDDYNPNIHTPRDTLSNSDREGKHAQKFARLGLAYVVEMANSEVKDQQDPVLKVGTPLTGLSGQASDQNWYTFELPEASSFTISMSGGQGDADLYVKYGTKASTSSYDCRPYKAGNNESCSFNNASAGTYSIMLRGYSAYSGVRLEASY</sequence>
<keyword evidence="5 14" id="KW-0378">Hydrolase</keyword>
<keyword evidence="1 14" id="KW-0031">Aminopeptidase</keyword>
<name>A0A1Y6IYX5_9VIBR</name>
<keyword evidence="2" id="KW-0645">Protease</keyword>
<dbReference type="PANTHER" id="PTHR12147:SF56">
    <property type="entry name" value="AMINOPEPTIDASE YDR415C-RELATED"/>
    <property type="match status" value="1"/>
</dbReference>
<dbReference type="EMBL" id="FXXI01000013">
    <property type="protein sequence ID" value="SMS02849.1"/>
    <property type="molecule type" value="Genomic_DNA"/>
</dbReference>
<keyword evidence="7" id="KW-0865">Zymogen</keyword>
<evidence type="ECO:0000256" key="7">
    <source>
        <dbReference type="ARBA" id="ARBA00023145"/>
    </source>
</evidence>
<dbReference type="GO" id="GO:0008235">
    <property type="term" value="F:metalloexopeptidase activity"/>
    <property type="evidence" value="ECO:0007669"/>
    <property type="project" value="InterPro"/>
</dbReference>
<dbReference type="RefSeq" id="WP_087482851.1">
    <property type="nucleotide sequence ID" value="NZ_AP024883.1"/>
</dbReference>
<feature type="domain" description="Peptidase M28" evidence="12">
    <location>
        <begin position="196"/>
        <end position="388"/>
    </location>
</feature>
<dbReference type="AlphaFoldDB" id="A0A1Y6IYX5"/>
<feature type="binding site" evidence="8">
    <location>
        <position position="235"/>
    </location>
    <ligand>
        <name>Zn(2+)</name>
        <dbReference type="ChEBI" id="CHEBI:29105"/>
        <label>1</label>
    </ligand>
</feature>
<dbReference type="Gene3D" id="2.60.120.380">
    <property type="match status" value="1"/>
</dbReference>
<evidence type="ECO:0000313" key="13">
    <source>
        <dbReference type="EMBL" id="MDW6002689.1"/>
    </source>
</evidence>
<feature type="chain" id="PRO_5012373582" evidence="10">
    <location>
        <begin position="22"/>
        <end position="514"/>
    </location>
</feature>
<dbReference type="InterPro" id="IPR012189">
    <property type="entry name" value="Pept_M28E_Ap1"/>
</dbReference>
<evidence type="ECO:0000256" key="6">
    <source>
        <dbReference type="ARBA" id="ARBA00022833"/>
    </source>
</evidence>
<feature type="binding site" evidence="8">
    <location>
        <position position="270"/>
    </location>
    <ligand>
        <name>Zn(2+)</name>
        <dbReference type="ChEBI" id="CHEBI:29105"/>
        <label>2</label>
        <note>catalytic</note>
    </ligand>
</feature>
<dbReference type="InterPro" id="IPR007280">
    <property type="entry name" value="Peptidase_C_arc/bac"/>
</dbReference>
<keyword evidence="16" id="KW-1185">Reference proteome</keyword>
<protein>
    <submittedName>
        <fullName evidence="14">Bacterial leucyl aminopeptidase</fullName>
        <ecNumber evidence="14">3.4.11.10</ecNumber>
    </submittedName>
    <submittedName>
        <fullName evidence="13">M28 family metallopeptidase</fullName>
    </submittedName>
</protein>
<dbReference type="CDD" id="cd03879">
    <property type="entry name" value="M28_AAP"/>
    <property type="match status" value="1"/>
</dbReference>
<evidence type="ECO:0000256" key="9">
    <source>
        <dbReference type="PIRSR" id="PIRSR036685-2"/>
    </source>
</evidence>